<evidence type="ECO:0000256" key="1">
    <source>
        <dbReference type="ARBA" id="ARBA00006484"/>
    </source>
</evidence>
<gene>
    <name evidence="4" type="ORF">SAMN04490239_4196</name>
</gene>
<evidence type="ECO:0000313" key="5">
    <source>
        <dbReference type="Proteomes" id="UP000183561"/>
    </source>
</evidence>
<name>A0A1H4SRK3_9NOCA</name>
<evidence type="ECO:0000256" key="2">
    <source>
        <dbReference type="ARBA" id="ARBA00023002"/>
    </source>
</evidence>
<reference evidence="5" key="1">
    <citation type="submission" date="2016-10" db="EMBL/GenBank/DDBJ databases">
        <authorList>
            <person name="Varghese N."/>
            <person name="Submissions S."/>
        </authorList>
    </citation>
    <scope>NUCLEOTIDE SEQUENCE [LARGE SCALE GENOMIC DNA]</scope>
    <source>
        <strain evidence="5">DSM 44498</strain>
    </source>
</reference>
<keyword evidence="5" id="KW-1185">Reference proteome</keyword>
<evidence type="ECO:0000313" key="4">
    <source>
        <dbReference type="EMBL" id="SEC46604.1"/>
    </source>
</evidence>
<protein>
    <submittedName>
        <fullName evidence="4">3-oxoacyl-[acyl-carrier protein] reductase</fullName>
    </submittedName>
</protein>
<accession>A0A1H4SRK3</accession>
<comment type="similarity">
    <text evidence="1">Belongs to the short-chain dehydrogenases/reductases (SDR) family.</text>
</comment>
<dbReference type="PANTHER" id="PTHR42760:SF133">
    <property type="entry name" value="3-OXOACYL-[ACYL-CARRIER-PROTEIN] REDUCTASE"/>
    <property type="match status" value="1"/>
</dbReference>
<evidence type="ECO:0000259" key="3">
    <source>
        <dbReference type="SMART" id="SM00822"/>
    </source>
</evidence>
<organism evidence="4 5">
    <name type="scientific">Rhodococcus koreensis</name>
    <dbReference type="NCBI Taxonomy" id="99653"/>
    <lineage>
        <taxon>Bacteria</taxon>
        <taxon>Bacillati</taxon>
        <taxon>Actinomycetota</taxon>
        <taxon>Actinomycetes</taxon>
        <taxon>Mycobacteriales</taxon>
        <taxon>Nocardiaceae</taxon>
        <taxon>Rhodococcus</taxon>
    </lineage>
</organism>
<keyword evidence="2" id="KW-0560">Oxidoreductase</keyword>
<dbReference type="CDD" id="cd05233">
    <property type="entry name" value="SDR_c"/>
    <property type="match status" value="1"/>
</dbReference>
<dbReference type="AlphaFoldDB" id="A0A1H4SRK3"/>
<dbReference type="Proteomes" id="UP000183561">
    <property type="component" value="Unassembled WGS sequence"/>
</dbReference>
<dbReference type="InterPro" id="IPR036291">
    <property type="entry name" value="NAD(P)-bd_dom_sf"/>
</dbReference>
<dbReference type="EMBL" id="FNSV01000005">
    <property type="protein sequence ID" value="SEC46604.1"/>
    <property type="molecule type" value="Genomic_DNA"/>
</dbReference>
<dbReference type="PRINTS" id="PR00080">
    <property type="entry name" value="SDRFAMILY"/>
</dbReference>
<dbReference type="PRINTS" id="PR00081">
    <property type="entry name" value="GDHRDH"/>
</dbReference>
<dbReference type="InterPro" id="IPR020904">
    <property type="entry name" value="Sc_DH/Rdtase_CS"/>
</dbReference>
<dbReference type="PANTHER" id="PTHR42760">
    <property type="entry name" value="SHORT-CHAIN DEHYDROGENASES/REDUCTASES FAMILY MEMBER"/>
    <property type="match status" value="1"/>
</dbReference>
<feature type="domain" description="Ketoreductase" evidence="3">
    <location>
        <begin position="15"/>
        <end position="208"/>
    </location>
</feature>
<dbReference type="OrthoDB" id="3637977at2"/>
<dbReference type="PROSITE" id="PS00061">
    <property type="entry name" value="ADH_SHORT"/>
    <property type="match status" value="1"/>
</dbReference>
<dbReference type="SUPFAM" id="SSF51735">
    <property type="entry name" value="NAD(P)-binding Rossmann-fold domains"/>
    <property type="match status" value="1"/>
</dbReference>
<dbReference type="GO" id="GO:0016616">
    <property type="term" value="F:oxidoreductase activity, acting on the CH-OH group of donors, NAD or NADP as acceptor"/>
    <property type="evidence" value="ECO:0007669"/>
    <property type="project" value="TreeGrafter"/>
</dbReference>
<sequence length="267" mass="28033">MNKSRTAGHGRFDGAVALVTGGGSGIGAAVVAQLVDEGAARVYVVDIVVDELRRRYGDDPKTIVRVVDVSDPAAVDAAMAEVVAAEGRLDVVVHAAGVDDPESKKIITEATAAGTPIDLTANLTDARWRRVMSVNLDGTFHVVRSAVREMKPKGGAIVVIGSSSAFDTLTGYPHYAASKAAVHAFCQAVAKEVVAFGIRLNLVAPGPTETGMSARTPEELKMQWVNNTPVPYATPDEIADNVLFLASEQARNVVGAVLLSNRGRFTV</sequence>
<dbReference type="RefSeq" id="WP_072942912.1">
    <property type="nucleotide sequence ID" value="NZ_CP070609.1"/>
</dbReference>
<dbReference type="Pfam" id="PF13561">
    <property type="entry name" value="adh_short_C2"/>
    <property type="match status" value="1"/>
</dbReference>
<dbReference type="Gene3D" id="3.40.50.720">
    <property type="entry name" value="NAD(P)-binding Rossmann-like Domain"/>
    <property type="match status" value="1"/>
</dbReference>
<dbReference type="SMART" id="SM00822">
    <property type="entry name" value="PKS_KR"/>
    <property type="match status" value="1"/>
</dbReference>
<dbReference type="FunFam" id="3.40.50.720:FF:000084">
    <property type="entry name" value="Short-chain dehydrogenase reductase"/>
    <property type="match status" value="1"/>
</dbReference>
<dbReference type="GO" id="GO:0048038">
    <property type="term" value="F:quinone binding"/>
    <property type="evidence" value="ECO:0007669"/>
    <property type="project" value="TreeGrafter"/>
</dbReference>
<proteinExistence type="inferred from homology"/>
<dbReference type="InterPro" id="IPR057326">
    <property type="entry name" value="KR_dom"/>
</dbReference>
<dbReference type="GO" id="GO:0006633">
    <property type="term" value="P:fatty acid biosynthetic process"/>
    <property type="evidence" value="ECO:0007669"/>
    <property type="project" value="TreeGrafter"/>
</dbReference>
<dbReference type="InterPro" id="IPR002347">
    <property type="entry name" value="SDR_fam"/>
</dbReference>